<reference evidence="1" key="1">
    <citation type="submission" date="2021-05" db="EMBL/GenBank/DDBJ databases">
        <authorList>
            <person name="Khan N."/>
        </authorList>
    </citation>
    <scope>NUCLEOTIDE SEQUENCE</scope>
</reference>
<sequence length="388" mass="44893">MPSLVTLPTELIVEIADCLSRPPDLKSFSSTNRRLRHVTSSILFRALNIACPLVSDMLLEHMLSKYRHVISRIHLHIRLRPNLPEDDTTEIPSIWGTGRSDTLIQLVRREIFSHINTFSVRFDPSQFDLEGCWFGDGGTWGGGESISVFRHMEDDGLELIFETMHIWRTQYNQVFVDLSMNPNITKLRLVDLLPKRASIWYSGEWKSMLQRLTHFDQVLSVSSGLMSDTGQESFPLHAPASALHSLELKNIVLGIEVICYLREQAGTLRELTIHNCMCHTSEESPEAEWSEIWGTVSEYSKVLRRLTFIQDKKPTLDSYEYTRTSRIAKRMVKKNKDLIVWRYVKIDERRGTVHEDGDANVQEVKTGHAYRKYCDLQKTLMERREQSP</sequence>
<dbReference type="AlphaFoldDB" id="A0A8J2IP59"/>
<evidence type="ECO:0000313" key="2">
    <source>
        <dbReference type="Proteomes" id="UP000693738"/>
    </source>
</evidence>
<dbReference type="EMBL" id="CAJSTJ010000122">
    <property type="protein sequence ID" value="CAG7558047.1"/>
    <property type="molecule type" value="Genomic_DNA"/>
</dbReference>
<evidence type="ECO:0000313" key="1">
    <source>
        <dbReference type="EMBL" id="CAG7558047.1"/>
    </source>
</evidence>
<proteinExistence type="predicted"/>
<evidence type="ECO:0008006" key="3">
    <source>
        <dbReference type="Google" id="ProtNLM"/>
    </source>
</evidence>
<protein>
    <recommendedName>
        <fullName evidence="3">F-box domain-containing protein</fullName>
    </recommendedName>
</protein>
<comment type="caution">
    <text evidence="1">The sequence shown here is derived from an EMBL/GenBank/DDBJ whole genome shotgun (WGS) entry which is preliminary data.</text>
</comment>
<dbReference type="Proteomes" id="UP000693738">
    <property type="component" value="Unassembled WGS sequence"/>
</dbReference>
<dbReference type="CDD" id="cd09917">
    <property type="entry name" value="F-box_SF"/>
    <property type="match status" value="1"/>
</dbReference>
<organism evidence="1 2">
    <name type="scientific">Fusarium equiseti</name>
    <name type="common">Fusarium scirpi</name>
    <dbReference type="NCBI Taxonomy" id="61235"/>
    <lineage>
        <taxon>Eukaryota</taxon>
        <taxon>Fungi</taxon>
        <taxon>Dikarya</taxon>
        <taxon>Ascomycota</taxon>
        <taxon>Pezizomycotina</taxon>
        <taxon>Sordariomycetes</taxon>
        <taxon>Hypocreomycetidae</taxon>
        <taxon>Hypocreales</taxon>
        <taxon>Nectriaceae</taxon>
        <taxon>Fusarium</taxon>
        <taxon>Fusarium incarnatum-equiseti species complex</taxon>
    </lineage>
</organism>
<gene>
    <name evidence="1" type="ORF">FEQUK3_LOCUS3764</name>
</gene>
<accession>A0A8J2IP59</accession>
<name>A0A8J2IP59_FUSEQ</name>